<dbReference type="InterPro" id="IPR026286">
    <property type="entry name" value="MaiA/AMDase"/>
</dbReference>
<keyword evidence="1" id="KW-0413">Isomerase</keyword>
<keyword evidence="2" id="KW-1185">Reference proteome</keyword>
<dbReference type="PANTHER" id="PTHR40267">
    <property type="entry name" value="BLR3294 PROTEIN"/>
    <property type="match status" value="1"/>
</dbReference>
<dbReference type="AlphaFoldDB" id="A0A3N0C0Z6"/>
<dbReference type="InterPro" id="IPR053714">
    <property type="entry name" value="Iso_Racemase_Enz_sf"/>
</dbReference>
<organism evidence="1 2">
    <name type="scientific">Arthrobacter oryzae</name>
    <dbReference type="NCBI Taxonomy" id="409290"/>
    <lineage>
        <taxon>Bacteria</taxon>
        <taxon>Bacillati</taxon>
        <taxon>Actinomycetota</taxon>
        <taxon>Actinomycetes</taxon>
        <taxon>Micrococcales</taxon>
        <taxon>Micrococcaceae</taxon>
        <taxon>Arthrobacter</taxon>
    </lineage>
</organism>
<comment type="caution">
    <text evidence="1">The sequence shown here is derived from an EMBL/GenBank/DDBJ whole genome shotgun (WGS) entry which is preliminary data.</text>
</comment>
<gene>
    <name evidence="1" type="ORF">D7003_09335</name>
</gene>
<evidence type="ECO:0000313" key="2">
    <source>
        <dbReference type="Proteomes" id="UP000273807"/>
    </source>
</evidence>
<dbReference type="Proteomes" id="UP000273807">
    <property type="component" value="Unassembled WGS sequence"/>
</dbReference>
<protein>
    <submittedName>
        <fullName evidence="1">Maleate cis-trans isomerase</fullName>
    </submittedName>
</protein>
<dbReference type="EMBL" id="RBED01000090">
    <property type="protein sequence ID" value="RNL55941.1"/>
    <property type="molecule type" value="Genomic_DNA"/>
</dbReference>
<proteinExistence type="predicted"/>
<sequence>MTTVGMLYPGHSAEDEYPYLESILGDDVHLPVVHTSVGGPDETTTHEVQALLDLGKTERLLSGATEIAVKHNPDSVMWACTSGSFVFGWDGAHQQVREIQEAINVPTSSTSLAFAAALRHLGISKVSVSATYPEDVSRHFVELLGHQGVEVLDLASHDIASGEDAGELDHDGVIELARSADAPDAQAVLIPDTALHTVRWINELESVLGKTVLTANQVTAWYGLQLAGRTVHSDQLGTLFRSSPRA</sequence>
<dbReference type="OrthoDB" id="4537983at2"/>
<dbReference type="Gene3D" id="3.40.50.12500">
    <property type="match status" value="1"/>
</dbReference>
<name>A0A3N0C0Z6_9MICC</name>
<reference evidence="1 2" key="1">
    <citation type="submission" date="2018-10" db="EMBL/GenBank/DDBJ databases">
        <title>Genome sequencing of Arthrobacter oryzae TNB02.</title>
        <authorList>
            <person name="Cho Y.-J."/>
            <person name="Cho A."/>
            <person name="Kim O.-S."/>
        </authorList>
    </citation>
    <scope>NUCLEOTIDE SEQUENCE [LARGE SCALE GENOMIC DNA]</scope>
    <source>
        <strain evidence="1 2">TNB02</strain>
    </source>
</reference>
<dbReference type="PANTHER" id="PTHR40267:SF1">
    <property type="entry name" value="BLR3294 PROTEIN"/>
    <property type="match status" value="1"/>
</dbReference>
<dbReference type="GO" id="GO:0016853">
    <property type="term" value="F:isomerase activity"/>
    <property type="evidence" value="ECO:0007669"/>
    <property type="project" value="UniProtKB-KW"/>
</dbReference>
<dbReference type="RefSeq" id="WP_123255187.1">
    <property type="nucleotide sequence ID" value="NZ_RBED01000090.1"/>
</dbReference>
<dbReference type="Pfam" id="PF17645">
    <property type="entry name" value="Amdase"/>
    <property type="match status" value="1"/>
</dbReference>
<evidence type="ECO:0000313" key="1">
    <source>
        <dbReference type="EMBL" id="RNL55941.1"/>
    </source>
</evidence>
<accession>A0A3N0C0Z6</accession>